<evidence type="ECO:0000313" key="3">
    <source>
        <dbReference type="Proteomes" id="UP001501742"/>
    </source>
</evidence>
<protein>
    <submittedName>
        <fullName evidence="2">Uncharacterized protein</fullName>
    </submittedName>
</protein>
<dbReference type="Proteomes" id="UP001501742">
    <property type="component" value="Unassembled WGS sequence"/>
</dbReference>
<comment type="caution">
    <text evidence="2">The sequence shown here is derived from an EMBL/GenBank/DDBJ whole genome shotgun (WGS) entry which is preliminary data.</text>
</comment>
<dbReference type="EMBL" id="BAAAJX010000016">
    <property type="protein sequence ID" value="GAA1494350.1"/>
    <property type="molecule type" value="Genomic_DNA"/>
</dbReference>
<evidence type="ECO:0000313" key="2">
    <source>
        <dbReference type="EMBL" id="GAA1494350.1"/>
    </source>
</evidence>
<sequence>MNVPLATAISVALVVFGAILTTAPAKAGLWASNATAAVSLFAAIVYMGTAIRHRHRHRR</sequence>
<feature type="transmembrane region" description="Helical" evidence="1">
    <location>
        <begin position="27"/>
        <end position="49"/>
    </location>
</feature>
<keyword evidence="3" id="KW-1185">Reference proteome</keyword>
<reference evidence="3" key="1">
    <citation type="journal article" date="2019" name="Int. J. Syst. Evol. Microbiol.">
        <title>The Global Catalogue of Microorganisms (GCM) 10K type strain sequencing project: providing services to taxonomists for standard genome sequencing and annotation.</title>
        <authorList>
            <consortium name="The Broad Institute Genomics Platform"/>
            <consortium name="The Broad Institute Genome Sequencing Center for Infectious Disease"/>
            <person name="Wu L."/>
            <person name="Ma J."/>
        </authorList>
    </citation>
    <scope>NUCLEOTIDE SEQUENCE [LARGE SCALE GENOMIC DNA]</scope>
    <source>
        <strain evidence="3">JCM 12140</strain>
    </source>
</reference>
<name>A0ABP4KAI4_9MICO</name>
<gene>
    <name evidence="2" type="ORF">GCM10009627_26960</name>
</gene>
<keyword evidence="1" id="KW-1133">Transmembrane helix</keyword>
<keyword evidence="1" id="KW-0472">Membrane</keyword>
<evidence type="ECO:0000256" key="1">
    <source>
        <dbReference type="SAM" id="Phobius"/>
    </source>
</evidence>
<accession>A0ABP4KAI4</accession>
<organism evidence="2 3">
    <name type="scientific">Curtobacterium herbarum</name>
    <dbReference type="NCBI Taxonomy" id="150122"/>
    <lineage>
        <taxon>Bacteria</taxon>
        <taxon>Bacillati</taxon>
        <taxon>Actinomycetota</taxon>
        <taxon>Actinomycetes</taxon>
        <taxon>Micrococcales</taxon>
        <taxon>Microbacteriaceae</taxon>
        <taxon>Curtobacterium</taxon>
    </lineage>
</organism>
<proteinExistence type="predicted"/>
<keyword evidence="1" id="KW-0812">Transmembrane</keyword>